<dbReference type="SUPFAM" id="SSF53474">
    <property type="entry name" value="alpha/beta-Hydrolases"/>
    <property type="match status" value="1"/>
</dbReference>
<keyword evidence="2" id="KW-0436">Ligase</keyword>
<evidence type="ECO:0000256" key="1">
    <source>
        <dbReference type="ARBA" id="ARBA00006432"/>
    </source>
</evidence>
<evidence type="ECO:0000313" key="7">
    <source>
        <dbReference type="Proteomes" id="UP000535543"/>
    </source>
</evidence>
<evidence type="ECO:0000256" key="3">
    <source>
        <dbReference type="ARBA" id="ARBA00022741"/>
    </source>
</evidence>
<dbReference type="GO" id="GO:0005524">
    <property type="term" value="F:ATP binding"/>
    <property type="evidence" value="ECO:0007669"/>
    <property type="project" value="UniProtKB-KW"/>
</dbReference>
<accession>A0A848K9Z8</accession>
<organism evidence="6 7">
    <name type="scientific">Antrihabitans stalactiti</name>
    <dbReference type="NCBI Taxonomy" id="2584121"/>
    <lineage>
        <taxon>Bacteria</taxon>
        <taxon>Bacillati</taxon>
        <taxon>Actinomycetota</taxon>
        <taxon>Actinomycetes</taxon>
        <taxon>Mycobacteriales</taxon>
        <taxon>Nocardiaceae</taxon>
        <taxon>Antrihabitans</taxon>
    </lineage>
</organism>
<dbReference type="Gene3D" id="3.40.50.12780">
    <property type="entry name" value="N-terminal domain of ligase-like"/>
    <property type="match status" value="1"/>
</dbReference>
<dbReference type="PANTHER" id="PTHR43107:SF15">
    <property type="entry name" value="FATTY ACID TRANSPORT PROTEIN 3, ISOFORM A"/>
    <property type="match status" value="1"/>
</dbReference>
<dbReference type="Pfam" id="PF00501">
    <property type="entry name" value="AMP-binding"/>
    <property type="match status" value="2"/>
</dbReference>
<dbReference type="Proteomes" id="UP000535543">
    <property type="component" value="Unassembled WGS sequence"/>
</dbReference>
<dbReference type="EMBL" id="VCQU01000002">
    <property type="protein sequence ID" value="NMN95169.1"/>
    <property type="molecule type" value="Genomic_DNA"/>
</dbReference>
<sequence>MVSLDPDKVMGPLQRLIATAQNGLEVMRLGGLDTGEVASPFDVVERKRMYKLRHYHPETEVGTLPPVLLVPPLMVSADVYDVTSDGAVGILHRAGLDPWVVDFGSPATEEGGWERDLADHIVAVSDAIDDIHRRTKRDVHIAGYSQGGMFTYQAAAFRKCENIASIMTFGSPVDAAANMPLGVPVEFATKGAEFLADHVFNRLSISDTMVKTGFQLLDPIKTVKSRIDFVRQLHDREALLPREQQRRFLSNEGWVPYSGPAIADLLKQFVVGNRMMSGGFVVRDQVISLADLTIPILSFVGEVDDIGQPAAVRGIRRAAPNAEVFEADIRAGHFGLVVGTKAATITWPAVADWVQWREDLGPRPELIYEMSYDEGASSPGSAGSKFAATATSVVEVTAGIGREIANIAQGAFRGTIGMSSEAARALPRLARLGQIQPHTQISFGSLLAEQGRRAPLGECFLFDDRVHTNAAVNTRIDNVVRGLISVGVRPSAQIGVLMETRPSALVTIAALSRLGAVAVLLPPGTDLPTAIELSGIDTLVTDPNNLKSAAATGIKVLVLGGGEHRGLDVEVETVIDLEQIDPGAVRIPAWYKPNPGLARELAFILVAGVGDRMELKPVTNHRWALSAFGTATSANLGRQDTVYCLAPLHHSSGLLVSVGGAVAGGSRIALGRGLDPDKFVEEIHRYGVTVVTYTWTMMREILAAESLAIGRDHPIRLFIGSGMPVGLWYETTERFKPARVLEFYASIEGDVVLANVSGIKAGCKGRPVPGTAHVELAAYDAVAGKFIEQDDGFVRRCETDEVGLLMSKAATDGAFAGGAAMRGVFDRGDAWIPTENLFRRDADGDYWLVDNKKTVVKTARGPVFTQPIIDLLDSIPEVDLAVAYGVEVGGRTLAVAAVTLHKGAELEADTVTSAIRELAPADRPDLVHVVDEIALSSTYRPSNRALAARGMPAPGPTTWAYEPHDGAYKELTAEVAAMLFPTESTG</sequence>
<dbReference type="GO" id="GO:0044539">
    <property type="term" value="P:long-chain fatty acid import into cell"/>
    <property type="evidence" value="ECO:0007669"/>
    <property type="project" value="TreeGrafter"/>
</dbReference>
<keyword evidence="4" id="KW-0067">ATP-binding</keyword>
<evidence type="ECO:0000256" key="2">
    <source>
        <dbReference type="ARBA" id="ARBA00022598"/>
    </source>
</evidence>
<dbReference type="AlphaFoldDB" id="A0A848K9Z8"/>
<reference evidence="6 7" key="1">
    <citation type="submission" date="2019-05" db="EMBL/GenBank/DDBJ databases">
        <authorList>
            <person name="Lee S.D."/>
        </authorList>
    </citation>
    <scope>NUCLEOTIDE SEQUENCE [LARGE SCALE GENOMIC DNA]</scope>
    <source>
        <strain evidence="6 7">YC2-7</strain>
    </source>
</reference>
<gene>
    <name evidence="6" type="ORF">FGL95_09010</name>
</gene>
<evidence type="ECO:0000259" key="5">
    <source>
        <dbReference type="Pfam" id="PF00501"/>
    </source>
</evidence>
<feature type="domain" description="AMP-dependent synthetase/ligase" evidence="5">
    <location>
        <begin position="625"/>
        <end position="771"/>
    </location>
</feature>
<comment type="similarity">
    <text evidence="1">Belongs to the ATP-dependent AMP-binding enzyme family.</text>
</comment>
<dbReference type="SUPFAM" id="SSF56801">
    <property type="entry name" value="Acetyl-CoA synthetase-like"/>
    <property type="match status" value="1"/>
</dbReference>
<evidence type="ECO:0000256" key="4">
    <source>
        <dbReference type="ARBA" id="ARBA00022840"/>
    </source>
</evidence>
<dbReference type="InterPro" id="IPR029058">
    <property type="entry name" value="AB_hydrolase_fold"/>
</dbReference>
<protein>
    <submittedName>
        <fullName evidence="6">AMP-binding protein</fullName>
    </submittedName>
</protein>
<feature type="domain" description="AMP-dependent synthetase/ligase" evidence="5">
    <location>
        <begin position="449"/>
        <end position="541"/>
    </location>
</feature>
<keyword evidence="7" id="KW-1185">Reference proteome</keyword>
<dbReference type="InterPro" id="IPR000873">
    <property type="entry name" value="AMP-dep_synth/lig_dom"/>
</dbReference>
<evidence type="ECO:0000313" key="6">
    <source>
        <dbReference type="EMBL" id="NMN95169.1"/>
    </source>
</evidence>
<dbReference type="GO" id="GO:0005324">
    <property type="term" value="F:long-chain fatty acid transmembrane transporter activity"/>
    <property type="evidence" value="ECO:0007669"/>
    <property type="project" value="TreeGrafter"/>
</dbReference>
<dbReference type="GO" id="GO:0005886">
    <property type="term" value="C:plasma membrane"/>
    <property type="evidence" value="ECO:0007669"/>
    <property type="project" value="TreeGrafter"/>
</dbReference>
<dbReference type="InterPro" id="IPR042099">
    <property type="entry name" value="ANL_N_sf"/>
</dbReference>
<dbReference type="NCBIfam" id="NF005898">
    <property type="entry name" value="PRK07868.1"/>
    <property type="match status" value="1"/>
</dbReference>
<reference evidence="6 7" key="2">
    <citation type="submission" date="2020-06" db="EMBL/GenBank/DDBJ databases">
        <title>Antribacter stalactiti gen. nov., sp. nov., a new member of the family Nacardiaceae isolated from a cave.</title>
        <authorList>
            <person name="Kim I.S."/>
        </authorList>
    </citation>
    <scope>NUCLEOTIDE SEQUENCE [LARGE SCALE GENOMIC DNA]</scope>
    <source>
        <strain evidence="6 7">YC2-7</strain>
    </source>
</reference>
<keyword evidence="3" id="KW-0547">Nucleotide-binding</keyword>
<name>A0A848K9Z8_9NOCA</name>
<proteinExistence type="inferred from homology"/>
<dbReference type="Gene3D" id="3.40.50.1820">
    <property type="entry name" value="alpha/beta hydrolase"/>
    <property type="match status" value="1"/>
</dbReference>
<dbReference type="PANTHER" id="PTHR43107">
    <property type="entry name" value="LONG-CHAIN FATTY ACID TRANSPORT PROTEIN"/>
    <property type="match status" value="1"/>
</dbReference>
<comment type="caution">
    <text evidence="6">The sequence shown here is derived from an EMBL/GenBank/DDBJ whole genome shotgun (WGS) entry which is preliminary data.</text>
</comment>
<dbReference type="GO" id="GO:0004467">
    <property type="term" value="F:long-chain fatty acid-CoA ligase activity"/>
    <property type="evidence" value="ECO:0007669"/>
    <property type="project" value="TreeGrafter"/>
</dbReference>